<dbReference type="GO" id="GO:0005634">
    <property type="term" value="C:nucleus"/>
    <property type="evidence" value="ECO:0007669"/>
    <property type="project" value="TreeGrafter"/>
</dbReference>
<sequence length="316" mass="36043">MWTNLTVGPHDQLETWFRIIRELLRSIDDFGYHLIFQLRRLSPPENVLFRKVLKLWRQHRKVHVVVKLAQVGHGGALPERVEGAGLATAVGDASSEARYEDQGLRGFVNLGKMDGRLLADHFMQRARKLNKELTAVELNDLHIPEQAFRDTTSFQLRTLDNLPAFLRAYSPNKGNGLLKASEAKGTPHTLVVASAGLRAADLLHFRALRSFQTKEAIVAKLFAKHIKLDEAKKFVQRTRINIGVGTPQRLIDLIESKTLKVQELERIVIDGSYIDQKKRGIFDMKEMHFPLLQLLGCSELRKRYGIKSQRLQVLVF</sequence>
<organism evidence="1 2">
    <name type="scientific">Elaphomyces granulatus</name>
    <dbReference type="NCBI Taxonomy" id="519963"/>
    <lineage>
        <taxon>Eukaryota</taxon>
        <taxon>Fungi</taxon>
        <taxon>Dikarya</taxon>
        <taxon>Ascomycota</taxon>
        <taxon>Pezizomycotina</taxon>
        <taxon>Eurotiomycetes</taxon>
        <taxon>Eurotiomycetidae</taxon>
        <taxon>Eurotiales</taxon>
        <taxon>Elaphomycetaceae</taxon>
        <taxon>Elaphomyces</taxon>
    </lineage>
</organism>
<accession>A0A232LZW7</accession>
<evidence type="ECO:0000313" key="2">
    <source>
        <dbReference type="Proteomes" id="UP000243515"/>
    </source>
</evidence>
<comment type="caution">
    <text evidence="1">The sequence shown here is derived from an EMBL/GenBank/DDBJ whole genome shotgun (WGS) entry which is preliminary data.</text>
</comment>
<dbReference type="InterPro" id="IPR027417">
    <property type="entry name" value="P-loop_NTPase"/>
</dbReference>
<name>A0A232LZW7_9EURO</name>
<evidence type="ECO:0000313" key="1">
    <source>
        <dbReference type="EMBL" id="OXV09662.1"/>
    </source>
</evidence>
<dbReference type="AlphaFoldDB" id="A0A232LZW7"/>
<keyword evidence="2" id="KW-1185">Reference proteome</keyword>
<dbReference type="EMBL" id="NPHW01003397">
    <property type="protein sequence ID" value="OXV09662.1"/>
    <property type="molecule type" value="Genomic_DNA"/>
</dbReference>
<gene>
    <name evidence="1" type="ORF">Egran_02580</name>
</gene>
<reference evidence="1 2" key="1">
    <citation type="journal article" date="2015" name="Environ. Microbiol.">
        <title>Metagenome sequence of Elaphomyces granulatus from sporocarp tissue reveals Ascomycota ectomycorrhizal fingerprints of genome expansion and a Proteobacteria-rich microbiome.</title>
        <authorList>
            <person name="Quandt C.A."/>
            <person name="Kohler A."/>
            <person name="Hesse C.N."/>
            <person name="Sharpton T.J."/>
            <person name="Martin F."/>
            <person name="Spatafora J.W."/>
        </authorList>
    </citation>
    <scope>NUCLEOTIDE SEQUENCE [LARGE SCALE GENOMIC DNA]</scope>
    <source>
        <strain evidence="1 2">OSC145934</strain>
    </source>
</reference>
<dbReference type="Gene3D" id="3.40.50.300">
    <property type="entry name" value="P-loop containing nucleotide triphosphate hydrolases"/>
    <property type="match status" value="1"/>
</dbReference>
<dbReference type="Pfam" id="PF14617">
    <property type="entry name" value="CMS1"/>
    <property type="match status" value="1"/>
</dbReference>
<dbReference type="GO" id="GO:0030686">
    <property type="term" value="C:90S preribosome"/>
    <property type="evidence" value="ECO:0007669"/>
    <property type="project" value="TreeGrafter"/>
</dbReference>
<dbReference type="InterPro" id="IPR032704">
    <property type="entry name" value="Cms1"/>
</dbReference>
<dbReference type="Proteomes" id="UP000243515">
    <property type="component" value="Unassembled WGS sequence"/>
</dbReference>
<dbReference type="PANTHER" id="PTHR24030:SF0">
    <property type="entry name" value="PROTEIN CMSS1"/>
    <property type="match status" value="1"/>
</dbReference>
<dbReference type="OrthoDB" id="1929311at2759"/>
<proteinExistence type="predicted"/>
<dbReference type="PANTHER" id="PTHR24030">
    <property type="entry name" value="PROTEIN CMSS1"/>
    <property type="match status" value="1"/>
</dbReference>
<protein>
    <submittedName>
        <fullName evidence="1">Uncharacterized protein</fullName>
    </submittedName>
</protein>